<feature type="region of interest" description="Disordered" evidence="1">
    <location>
        <begin position="33"/>
        <end position="77"/>
    </location>
</feature>
<reference evidence="2 3" key="1">
    <citation type="submission" date="2009-10" db="EMBL/GenBank/DDBJ databases">
        <title>The Genome Sequence of Cyanophage P-SSP2.</title>
        <authorList>
            <consortium name="The Broad Institute Genome Sequencing Platform"/>
            <person name="Henn M.R."/>
            <person name="Sullivan M.S."/>
            <person name="Osburne M.S."/>
            <person name="Levin J."/>
            <person name="Malboeuf C."/>
            <person name="Casali M."/>
            <person name="Russ C."/>
            <person name="Lennon N."/>
            <person name="Erlich R."/>
            <person name="Young S.K."/>
            <person name="Koehrsen M."/>
            <person name="Yandava C."/>
            <person name="Zeng Q."/>
            <person name="Alvarado L."/>
            <person name="Anderson S."/>
            <person name="Berlin A."/>
            <person name="Borenstein D."/>
            <person name="Chen Z."/>
            <person name="Engels R."/>
            <person name="Freedman E."/>
            <person name="Gellesch M."/>
            <person name="Goldberg J."/>
            <person name="Green L."/>
            <person name="Griggs A."/>
            <person name="Gujja S."/>
            <person name="Heiman D."/>
            <person name="Hepburn T."/>
            <person name="Howarth C."/>
            <person name="Jen D."/>
            <person name="Larson L."/>
            <person name="Lewis B."/>
            <person name="Mehta T."/>
            <person name="Park D."/>
            <person name="Pearson M."/>
            <person name="Roberts A."/>
            <person name="Ryan E."/>
            <person name="Saif S."/>
            <person name="Shea T."/>
            <person name="Shenoy N."/>
            <person name="Sisk P."/>
            <person name="Stolte C."/>
            <person name="Sykes S."/>
            <person name="Walk T."/>
            <person name="White J."/>
            <person name="Yu Q."/>
            <person name="Coleman M.L."/>
            <person name="Huang K.H."/>
            <person name="Weigele P.R."/>
            <person name="DeFrancesco A.S."/>
            <person name="Kern S.E."/>
            <person name="Thompson L.R."/>
            <person name="Fu R."/>
            <person name="Hombeck B."/>
            <person name="Chisholm S.W."/>
            <person name="Haas B."/>
            <person name="Nusbaum C."/>
            <person name="Galagan J."/>
            <person name="Birren B."/>
        </authorList>
    </citation>
    <scope>NUCLEOTIDE SEQUENCE [LARGE SCALE GENOMIC DNA]</scope>
    <source>
        <strain evidence="2">Syn26</strain>
    </source>
</reference>
<evidence type="ECO:0000256" key="1">
    <source>
        <dbReference type="SAM" id="MobiDB-lite"/>
    </source>
</evidence>
<proteinExistence type="predicted"/>
<evidence type="ECO:0000313" key="3">
    <source>
        <dbReference type="Proteomes" id="UP000006536"/>
    </source>
</evidence>
<dbReference type="EMBL" id="GU071107">
    <property type="protein sequence ID" value="ADP00256.1"/>
    <property type="molecule type" value="Genomic_DNA"/>
</dbReference>
<feature type="compositionally biased region" description="Polar residues" evidence="1">
    <location>
        <begin position="33"/>
        <end position="43"/>
    </location>
</feature>
<keyword evidence="3" id="KW-1185">Reference proteome</keyword>
<feature type="compositionally biased region" description="Basic and acidic residues" evidence="1">
    <location>
        <begin position="60"/>
        <end position="77"/>
    </location>
</feature>
<sequence length="1354" mass="150338">MPIDSQGDLENGEELTNEDLINIKDQLLESVTAQEELQASEDSATAAPVVEETQGTLNTQERRDARKGDASKTKDLFTVDNPEGTLLGANASTKFARDFYDVTSAPAQGVVDTMTDAWNFATSALPYGNKLNIEKPKKYESDVANAVRNISGLVIPSLGLRGMLIKGATKLHLSGKAAPWLQKLGNRQSFAYFSKFGADVGTGAAVDYVAEQNKVDDNLFGTLKKYWPRTYQFIPETWATNDGDSPDVKRQKNVNEGAILGLLSSVVEGVAYITRAGQSLKRVTKLTSENPQLQKRLDGLTKDEFSDVKFAENPIEDTIMRNAARREKELDNLGAYLKRTDPNNKNPILGVDDVFDPTESATRVKDADGVLGAAVDAARIAKNVDTSYGRLGSVVSEASLKYGLEVDNRTQEVLIRSLVEEIKTGGRYSAELASGKKLTFDEIDEAGNRLSEIISDPRMSPGDMKKLLDETKKTLEDGVNKVVGKEGYNAVTKTIKKLSDDLLDLDAKKARAYLATSLAGQVSDVAEGVRLMDDNMVMERAIDQIADRLEYLLVEKGIAAYDAGSTLAFMKTWKNASNTKNPKVMQTAAGAMLGERQQTFLDLIPNAKNYAQTLRDTAKTNPDFLKTLLLANEMADGDINSMYQLNKMASEMLGVFKKGVIDGNPDVPPIINRAWFSNVYNSTLSAFATPIKALQGNLGGLTARPMATLIGAGLSGDWSEIRKAHYTYFSMDDTLINATKHMSKVYRKVATDPSKVSYVMREDIANKVADELEVLQEYAKASAKQGEYGPQALVTLYENLQAMGDDPWLRFGANSMTAMDGFSRSVVASTEAKTRAFNQLVKDGKDLSKKNLDELSEKIRKDMFDDEGMIDDAGVNYLNSEIALNLDSDTVKGLNDLVNRYPVFKPFLLFPRTSANIIDTFGKYSPMGILSNDYKKMWGTFGNKKITDFGPEEIKEILESRGQVFDETYLQKFRTIRHEVKGKVAMGTVFTMLAVNAAMGDRIHGNGHYNKARQRVRDSLNWKRRSYKIPGTETWASGDILGPLGDWMFTVADVVDNFDLMSEKGIENALQKLVYIFASSITSRSVLSNLEPMNDIFQGNGFAFNRWAASFGNNAMGPMGSWRNEMGRIINPALRQMKGGMLEGWRNRNGWLDLFDPQGALPEKFDPIDGTRVGYPESIWMRFANTYSPIKFSESISPEKQFLVDVEYDLLTKVNRSIGGAELEEREKSAIFSKMGELGTYKKEIATIMKDANNLVYNSSRYPELNGIKGFINIVKAARKMGLSSEDLPSEKFKGVFDRLDRAFSDAKRQAELNLDPEILANIRQREYNKRVKEHYVKEGNIDQTLQQTLIPTR</sequence>
<dbReference type="RefSeq" id="YP_005087390.1">
    <property type="nucleotide sequence ID" value="NC_016656.1"/>
</dbReference>
<dbReference type="GeneID" id="11537988"/>
<protein>
    <submittedName>
        <fullName evidence="2">Uncharacterized protein</fullName>
    </submittedName>
</protein>
<organism evidence="2 3">
    <name type="scientific">Cyanophage P-SSP2</name>
    <dbReference type="NCBI Taxonomy" id="444876"/>
    <lineage>
        <taxon>Viruses</taxon>
        <taxon>Duplodnaviria</taxon>
        <taxon>Heunggongvirae</taxon>
        <taxon>Uroviricota</taxon>
        <taxon>Caudoviricetes</taxon>
        <taxon>Autographivirales</taxon>
        <taxon>Sechaudvirinae</taxon>
        <taxon>Tritonvirus</taxon>
        <taxon>Tritonvirus PSSP2</taxon>
    </lineage>
</organism>
<gene>
    <name evidence="2" type="ORF">CYLG_00056</name>
</gene>
<dbReference type="KEGG" id="vg:11537988"/>
<accession>E3SQN8</accession>
<evidence type="ECO:0000313" key="2">
    <source>
        <dbReference type="EMBL" id="ADP00256.1"/>
    </source>
</evidence>
<name>E3SQN8_9CAUD</name>
<dbReference type="Proteomes" id="UP000006536">
    <property type="component" value="Segment"/>
</dbReference>